<dbReference type="PANTHER" id="PTHR30386">
    <property type="entry name" value="MEMBRANE FUSION SUBUNIT OF EMRAB-TOLC MULTIDRUG EFFLUX PUMP"/>
    <property type="match status" value="1"/>
</dbReference>
<keyword evidence="10" id="KW-1185">Reference proteome</keyword>
<gene>
    <name evidence="9" type="ORF">FKG94_15150</name>
</gene>
<dbReference type="PROSITE" id="PS00543">
    <property type="entry name" value="HLYD_FAMILY"/>
    <property type="match status" value="1"/>
</dbReference>
<evidence type="ECO:0000256" key="4">
    <source>
        <dbReference type="ARBA" id="ARBA00022692"/>
    </source>
</evidence>
<keyword evidence="7" id="KW-0175">Coiled coil</keyword>
<dbReference type="PRINTS" id="PR01490">
    <property type="entry name" value="RTXTOXIND"/>
</dbReference>
<accession>A0A545TFE2</accession>
<dbReference type="PANTHER" id="PTHR30386:SF26">
    <property type="entry name" value="TRANSPORT PROTEIN COMB"/>
    <property type="match status" value="1"/>
</dbReference>
<evidence type="ECO:0000256" key="2">
    <source>
        <dbReference type="ARBA" id="ARBA00009477"/>
    </source>
</evidence>
<keyword evidence="5" id="KW-1133">Transmembrane helix</keyword>
<dbReference type="GO" id="GO:0009306">
    <property type="term" value="P:protein secretion"/>
    <property type="evidence" value="ECO:0007669"/>
    <property type="project" value="InterPro"/>
</dbReference>
<comment type="caution">
    <text evidence="9">The sequence shown here is derived from an EMBL/GenBank/DDBJ whole genome shotgun (WGS) entry which is preliminary data.</text>
</comment>
<feature type="domain" description="AprE-like beta-barrel" evidence="8">
    <location>
        <begin position="263"/>
        <end position="357"/>
    </location>
</feature>
<protein>
    <submittedName>
        <fullName evidence="9">HlyD family efflux transporter periplasmic adaptor subunit</fullName>
    </submittedName>
</protein>
<dbReference type="RefSeq" id="WP_142905157.1">
    <property type="nucleotide sequence ID" value="NZ_ML660095.1"/>
</dbReference>
<proteinExistence type="inferred from homology"/>
<feature type="coiled-coil region" evidence="7">
    <location>
        <begin position="172"/>
        <end position="214"/>
    </location>
</feature>
<dbReference type="SUPFAM" id="SSF56954">
    <property type="entry name" value="Outer membrane efflux proteins (OEP)"/>
    <property type="match status" value="1"/>
</dbReference>
<evidence type="ECO:0000313" key="9">
    <source>
        <dbReference type="EMBL" id="TQV75949.1"/>
    </source>
</evidence>
<dbReference type="GO" id="GO:0015562">
    <property type="term" value="F:efflux transmembrane transporter activity"/>
    <property type="evidence" value="ECO:0007669"/>
    <property type="project" value="InterPro"/>
</dbReference>
<evidence type="ECO:0000256" key="1">
    <source>
        <dbReference type="ARBA" id="ARBA00004167"/>
    </source>
</evidence>
<keyword evidence="4" id="KW-0812">Transmembrane</keyword>
<evidence type="ECO:0000256" key="6">
    <source>
        <dbReference type="ARBA" id="ARBA00023136"/>
    </source>
</evidence>
<sequence>MNRITPSVTVWLFSGFTLFIMWAAVFEIDQYIQAQGQVIPGARTQIIQVADGGVLEELLVHEGQHVQAGETLAVLERERALAAYEESLVKLKAQSAGLIRAKAEIDNVAPVFGDEFDQFPSFVRQHLGQYRQRKRSLEDNTSILDERIAIADEMLTINKTLHLKGDISRMDVLQSRRELAQLKGERIALQNDYYQTAQEEATRLQAELASTQHQLNERKNVLDHTTLTSPVTGIVKYLNINTLGGVLRPGDELLQISPTDDDMLIEVKVNPIDIGLLELSLPVSISLEAFDYSIYGTLSGRLVYISSDTLNENVSGQTLTYYRVNVRIDDDATITNPRFAGLKLKPGMTANASILTGKRTVLQYILKPINRAFQGALSER</sequence>
<evidence type="ECO:0000313" key="10">
    <source>
        <dbReference type="Proteomes" id="UP000319732"/>
    </source>
</evidence>
<dbReference type="InterPro" id="IPR006144">
    <property type="entry name" value="Secretion_HlyD_CS"/>
</dbReference>
<reference evidence="9 10" key="1">
    <citation type="submission" date="2019-06" db="EMBL/GenBank/DDBJ databases">
        <title>Whole genome sequence for Cellvibrionaceae sp. R142.</title>
        <authorList>
            <person name="Wang G."/>
        </authorList>
    </citation>
    <scope>NUCLEOTIDE SEQUENCE [LARGE SCALE GENOMIC DNA]</scope>
    <source>
        <strain evidence="9 10">R142</strain>
    </source>
</reference>
<dbReference type="Gene3D" id="2.40.50.100">
    <property type="match status" value="1"/>
</dbReference>
<dbReference type="GO" id="GO:0016020">
    <property type="term" value="C:membrane"/>
    <property type="evidence" value="ECO:0007669"/>
    <property type="project" value="UniProtKB-SubCell"/>
</dbReference>
<dbReference type="AlphaFoldDB" id="A0A545TFE2"/>
<evidence type="ECO:0000259" key="8">
    <source>
        <dbReference type="Pfam" id="PF26002"/>
    </source>
</evidence>
<keyword evidence="6" id="KW-0472">Membrane</keyword>
<dbReference type="Proteomes" id="UP000319732">
    <property type="component" value="Unassembled WGS sequence"/>
</dbReference>
<name>A0A545TFE2_9GAMM</name>
<comment type="subcellular location">
    <subcellularLocation>
        <location evidence="1">Membrane</location>
        <topology evidence="1">Single-pass membrane protein</topology>
    </subcellularLocation>
</comment>
<comment type="similarity">
    <text evidence="2">Belongs to the membrane fusion protein (MFP) (TC 8.A.1) family.</text>
</comment>
<dbReference type="EMBL" id="VHSG01000015">
    <property type="protein sequence ID" value="TQV75949.1"/>
    <property type="molecule type" value="Genomic_DNA"/>
</dbReference>
<evidence type="ECO:0000256" key="5">
    <source>
        <dbReference type="ARBA" id="ARBA00022989"/>
    </source>
</evidence>
<dbReference type="Gene3D" id="2.40.30.170">
    <property type="match status" value="1"/>
</dbReference>
<dbReference type="OrthoDB" id="9775513at2"/>
<dbReference type="Pfam" id="PF26002">
    <property type="entry name" value="Beta-barrel_AprE"/>
    <property type="match status" value="1"/>
</dbReference>
<evidence type="ECO:0000256" key="3">
    <source>
        <dbReference type="ARBA" id="ARBA00022448"/>
    </source>
</evidence>
<dbReference type="InterPro" id="IPR050739">
    <property type="entry name" value="MFP"/>
</dbReference>
<keyword evidence="3" id="KW-0813">Transport</keyword>
<dbReference type="InterPro" id="IPR058982">
    <property type="entry name" value="Beta-barrel_AprE"/>
</dbReference>
<organism evidence="9 10">
    <name type="scientific">Exilibacterium tricleocarpae</name>
    <dbReference type="NCBI Taxonomy" id="2591008"/>
    <lineage>
        <taxon>Bacteria</taxon>
        <taxon>Pseudomonadati</taxon>
        <taxon>Pseudomonadota</taxon>
        <taxon>Gammaproteobacteria</taxon>
        <taxon>Cellvibrionales</taxon>
        <taxon>Cellvibrionaceae</taxon>
        <taxon>Exilibacterium</taxon>
    </lineage>
</organism>
<evidence type="ECO:0000256" key="7">
    <source>
        <dbReference type="SAM" id="Coils"/>
    </source>
</evidence>